<proteinExistence type="predicted"/>
<evidence type="ECO:0000256" key="1">
    <source>
        <dbReference type="SAM" id="SignalP"/>
    </source>
</evidence>
<dbReference type="InterPro" id="IPR055188">
    <property type="entry name" value="Choice_anch_I"/>
</dbReference>
<dbReference type="Gene3D" id="2.130.10.10">
    <property type="entry name" value="YVTN repeat-like/Quinoprotein amine dehydrogenase"/>
    <property type="match status" value="1"/>
</dbReference>
<feature type="domain" description="Choice-of-anchor I" evidence="2">
    <location>
        <begin position="53"/>
        <end position="493"/>
    </location>
</feature>
<gene>
    <name evidence="3" type="ORF">ACFOUY_20465</name>
</gene>
<dbReference type="InterPro" id="IPR015943">
    <property type="entry name" value="WD40/YVTN_repeat-like_dom_sf"/>
</dbReference>
<feature type="signal peptide" evidence="1">
    <location>
        <begin position="1"/>
        <end position="21"/>
    </location>
</feature>
<dbReference type="Proteomes" id="UP001595792">
    <property type="component" value="Unassembled WGS sequence"/>
</dbReference>
<evidence type="ECO:0000313" key="4">
    <source>
        <dbReference type="Proteomes" id="UP001595792"/>
    </source>
</evidence>
<reference evidence="4" key="1">
    <citation type="journal article" date="2019" name="Int. J. Syst. Evol. Microbiol.">
        <title>The Global Catalogue of Microorganisms (GCM) 10K type strain sequencing project: providing services to taxonomists for standard genome sequencing and annotation.</title>
        <authorList>
            <consortium name="The Broad Institute Genomics Platform"/>
            <consortium name="The Broad Institute Genome Sequencing Center for Infectious Disease"/>
            <person name="Wu L."/>
            <person name="Ma J."/>
        </authorList>
    </citation>
    <scope>NUCLEOTIDE SEQUENCE [LARGE SCALE GENOMIC DNA]</scope>
    <source>
        <strain evidence="4">CCM 8689</strain>
    </source>
</reference>
<dbReference type="SUPFAM" id="SSF50969">
    <property type="entry name" value="YVTN repeat-like/Quinoprotein amine dehydrogenase"/>
    <property type="match status" value="1"/>
</dbReference>
<name>A0ABV8NUB4_9SPHI</name>
<dbReference type="RefSeq" id="WP_378963147.1">
    <property type="nucleotide sequence ID" value="NZ_JBHRXC010000016.1"/>
</dbReference>
<sequence>MNCKKLFVALLMAAMAITACKKTSEPVEEIEPIVAEDIASFKETASIDLGGETAAEISAYDPSTKKLFVVSNDGGAKVEVLDLSNYPTVTKSRTLTYPNNAGINSVAVSNGLLAIALDGADKQGSGDVVVLKTSDLSEVKKITVGAMPDMVTFSPDGNYILSANEGEPNDAYTVDPNGTISVINVKNNYAVKTLDFSSFESQKAALVAGGFRIYGPKASFAQDIEPEYIAVSSDSKKAYVTLQENNAIAEIDIVAGTITKINPLGTRDISLTENAFDVSDLDAKIALGTWPIKAFYLPDAISYFSTEGNNYLALANEGDTRAWKGYDEEVRVKSLKLDPTKFPTAATLQLDGNLGRLTVTKAFGDTDGDGDYDELYATGGRSMSIINANTGALVANVGKDLEQRVIDAGKYDDTRSDNKGVEVEGVTVAQVNGKTLAFIGMERVDLIAIYDVTIPTAPKFVQLFATGDAPEGVLFVRPKDSPNGRSLLIVASEGDGLVKFFQPNKI</sequence>
<dbReference type="PANTHER" id="PTHR46928:SF1">
    <property type="entry name" value="MESENCHYME-SPECIFIC CELL SURFACE GLYCOPROTEIN"/>
    <property type="match status" value="1"/>
</dbReference>
<dbReference type="InterPro" id="IPR011044">
    <property type="entry name" value="Quino_amine_DH_bsu"/>
</dbReference>
<evidence type="ECO:0000259" key="2">
    <source>
        <dbReference type="Pfam" id="PF22494"/>
    </source>
</evidence>
<organism evidence="3 4">
    <name type="scientific">Pedobacter jamesrossensis</name>
    <dbReference type="NCBI Taxonomy" id="1908238"/>
    <lineage>
        <taxon>Bacteria</taxon>
        <taxon>Pseudomonadati</taxon>
        <taxon>Bacteroidota</taxon>
        <taxon>Sphingobacteriia</taxon>
        <taxon>Sphingobacteriales</taxon>
        <taxon>Sphingobacteriaceae</taxon>
        <taxon>Pedobacter</taxon>
    </lineage>
</organism>
<dbReference type="NCBIfam" id="NF038117">
    <property type="entry name" value="choice_anch_I"/>
    <property type="match status" value="1"/>
</dbReference>
<dbReference type="InterPro" id="IPR052956">
    <property type="entry name" value="Mesenchyme-surface_protein"/>
</dbReference>
<dbReference type="Pfam" id="PF22494">
    <property type="entry name" value="choice_anch_I"/>
    <property type="match status" value="1"/>
</dbReference>
<dbReference type="EMBL" id="JBHSBY010000145">
    <property type="protein sequence ID" value="MFC4199092.1"/>
    <property type="molecule type" value="Genomic_DNA"/>
</dbReference>
<feature type="chain" id="PRO_5045731020" evidence="1">
    <location>
        <begin position="22"/>
        <end position="506"/>
    </location>
</feature>
<protein>
    <submittedName>
        <fullName evidence="3">Choice-of-anchor I family protein</fullName>
    </submittedName>
</protein>
<comment type="caution">
    <text evidence="3">The sequence shown here is derived from an EMBL/GenBank/DDBJ whole genome shotgun (WGS) entry which is preliminary data.</text>
</comment>
<keyword evidence="4" id="KW-1185">Reference proteome</keyword>
<keyword evidence="1" id="KW-0732">Signal</keyword>
<evidence type="ECO:0000313" key="3">
    <source>
        <dbReference type="EMBL" id="MFC4199092.1"/>
    </source>
</evidence>
<accession>A0ABV8NUB4</accession>
<dbReference type="PANTHER" id="PTHR46928">
    <property type="entry name" value="MESENCHYME-SPECIFIC CELL SURFACE GLYCOPROTEIN"/>
    <property type="match status" value="1"/>
</dbReference>
<dbReference type="PROSITE" id="PS51257">
    <property type="entry name" value="PROKAR_LIPOPROTEIN"/>
    <property type="match status" value="1"/>
</dbReference>